<accession>A0ACB7J3B0</accession>
<evidence type="ECO:0000313" key="2">
    <source>
        <dbReference type="Proteomes" id="UP000824881"/>
    </source>
</evidence>
<dbReference type="Proteomes" id="UP000824881">
    <property type="component" value="Unassembled WGS sequence"/>
</dbReference>
<organism evidence="1 2">
    <name type="scientific">Pleurotus cornucopiae</name>
    <name type="common">Cornucopia mushroom</name>
    <dbReference type="NCBI Taxonomy" id="5321"/>
    <lineage>
        <taxon>Eukaryota</taxon>
        <taxon>Fungi</taxon>
        <taxon>Dikarya</taxon>
        <taxon>Basidiomycota</taxon>
        <taxon>Agaricomycotina</taxon>
        <taxon>Agaricomycetes</taxon>
        <taxon>Agaricomycetidae</taxon>
        <taxon>Agaricales</taxon>
        <taxon>Pleurotineae</taxon>
        <taxon>Pleurotaceae</taxon>
        <taxon>Pleurotus</taxon>
    </lineage>
</organism>
<name>A0ACB7J3B0_PLECO</name>
<dbReference type="EMBL" id="WQMT02000004">
    <property type="protein sequence ID" value="KAG9224304.1"/>
    <property type="molecule type" value="Genomic_DNA"/>
</dbReference>
<proteinExistence type="predicted"/>
<comment type="caution">
    <text evidence="1">The sequence shown here is derived from an EMBL/GenBank/DDBJ whole genome shotgun (WGS) entry which is preliminary data.</text>
</comment>
<keyword evidence="2" id="KW-1185">Reference proteome</keyword>
<sequence length="310" mass="35218">MNERFLVESTVQRSVCHSQRLPTPRFSSSPRPHSEYPRLRRLSLRCIVICVILYIATQIIPKGSWNWLRNELPIPAPPAFWSYWNYIPTSRIARRSDALTYWQRTRDASEATNYALISSGAHIVRDLTSQTYDPRRGYFRRRFFAPIHFLRDKWLGFELSQIHLSLPRDAIDDANDRCWQLGGRHGQIAIALPVPISITHVSIGRARQMPASPEQPNYVRVWGLMDVSLALSFPDSPSHRMFSPANSIPQGIFVKLADIQSGLNGHLHPVTSLVAGHGIEFLVFEVLSNQGGDFTCLYGLGVYGSRLDHS</sequence>
<protein>
    <submittedName>
        <fullName evidence="1">Uncharacterized protein</fullName>
    </submittedName>
</protein>
<evidence type="ECO:0000313" key="1">
    <source>
        <dbReference type="EMBL" id="KAG9224304.1"/>
    </source>
</evidence>
<reference evidence="1 2" key="1">
    <citation type="journal article" date="2021" name="Appl. Environ. Microbiol.">
        <title>Genetic linkage and physical mapping for an oyster mushroom Pleurotus cornucopiae and QTL analysis for the trait cap color.</title>
        <authorList>
            <person name="Zhang Y."/>
            <person name="Gao W."/>
            <person name="Sonnenberg A."/>
            <person name="Chen Q."/>
            <person name="Zhang J."/>
            <person name="Huang C."/>
        </authorList>
    </citation>
    <scope>NUCLEOTIDE SEQUENCE [LARGE SCALE GENOMIC DNA]</scope>
    <source>
        <strain evidence="1">CCMSSC00406</strain>
    </source>
</reference>
<gene>
    <name evidence="1" type="ORF">CCMSSC00406_0004803</name>
</gene>